<sequence>MSPIYGWTPGQDSSPITILTIAGVVLLLNFVCFTLGWALGRQSPESVSHEKIVLRSRLELLEVHNGCVGYSPGTIGQGKSKMTGGSEASTVVASRPMRATEKSDAIEIGTIEGSRTTETNYQTIGIEQVETHQAEERSTVSQSKNKKTPEERKARLKLRMLEIQRAMSIFDRRPAIVGEEPDIRLVFKGESQTKKCSTCRKWDVNLQRAMGEEFGKIGREMEVLGHQVGINDKGKLFLKAKRDEGEESKKQE</sequence>
<evidence type="ECO:0000256" key="2">
    <source>
        <dbReference type="SAM" id="Phobius"/>
    </source>
</evidence>
<dbReference type="AlphaFoldDB" id="A0A1X7S8C7"/>
<keyword evidence="4" id="KW-1185">Reference proteome</keyword>
<organism evidence="3 4">
    <name type="scientific">Zymoseptoria tritici (strain ST99CH_3D7)</name>
    <dbReference type="NCBI Taxonomy" id="1276538"/>
    <lineage>
        <taxon>Eukaryota</taxon>
        <taxon>Fungi</taxon>
        <taxon>Dikarya</taxon>
        <taxon>Ascomycota</taxon>
        <taxon>Pezizomycotina</taxon>
        <taxon>Dothideomycetes</taxon>
        <taxon>Dothideomycetidae</taxon>
        <taxon>Mycosphaerellales</taxon>
        <taxon>Mycosphaerellaceae</taxon>
        <taxon>Zymoseptoria</taxon>
    </lineage>
</organism>
<keyword evidence="2" id="KW-0812">Transmembrane</keyword>
<protein>
    <submittedName>
        <fullName evidence="3">Uncharacterized protein</fullName>
    </submittedName>
</protein>
<dbReference type="Proteomes" id="UP000215127">
    <property type="component" value="Chromosome 12"/>
</dbReference>
<name>A0A1X7S8C7_ZYMT9</name>
<dbReference type="EMBL" id="LT853703">
    <property type="protein sequence ID" value="SMQ55879.1"/>
    <property type="molecule type" value="Genomic_DNA"/>
</dbReference>
<evidence type="ECO:0000313" key="4">
    <source>
        <dbReference type="Proteomes" id="UP000215127"/>
    </source>
</evidence>
<dbReference type="STRING" id="1276538.A0A1X7S8C7"/>
<feature type="transmembrane region" description="Helical" evidence="2">
    <location>
        <begin position="16"/>
        <end position="39"/>
    </location>
</feature>
<feature type="region of interest" description="Disordered" evidence="1">
    <location>
        <begin position="130"/>
        <end position="152"/>
    </location>
</feature>
<keyword evidence="2" id="KW-1133">Transmembrane helix</keyword>
<evidence type="ECO:0000256" key="1">
    <source>
        <dbReference type="SAM" id="MobiDB-lite"/>
    </source>
</evidence>
<keyword evidence="2" id="KW-0472">Membrane</keyword>
<evidence type="ECO:0000313" key="3">
    <source>
        <dbReference type="EMBL" id="SMQ55879.1"/>
    </source>
</evidence>
<reference evidence="3 4" key="1">
    <citation type="submission" date="2016-06" db="EMBL/GenBank/DDBJ databases">
        <authorList>
            <person name="Kjaerup R.B."/>
            <person name="Dalgaard T.S."/>
            <person name="Juul-Madsen H.R."/>
        </authorList>
    </citation>
    <scope>NUCLEOTIDE SEQUENCE [LARGE SCALE GENOMIC DNA]</scope>
</reference>
<accession>A0A1X7S8C7</accession>
<proteinExistence type="predicted"/>
<gene>
    <name evidence="3" type="ORF">ZT3D7_G11034</name>
</gene>